<feature type="transmembrane region" description="Helical" evidence="1">
    <location>
        <begin position="54"/>
        <end position="72"/>
    </location>
</feature>
<reference evidence="2" key="2">
    <citation type="submission" date="2021-05" db="EMBL/GenBank/DDBJ databases">
        <title>Protein family content uncovers lineage relationships and bacterial pathway maintenance mechanisms in DPANN archaea.</title>
        <authorList>
            <person name="Castelle C.J."/>
            <person name="Meheust R."/>
            <person name="Jaffe A.L."/>
            <person name="Seitz K."/>
            <person name="Gong X."/>
            <person name="Baker B.J."/>
            <person name="Banfield J.F."/>
        </authorList>
    </citation>
    <scope>NUCLEOTIDE SEQUENCE</scope>
    <source>
        <strain evidence="2">RIFCSPLOWO2_01_FULL_AR10_48_17</strain>
    </source>
</reference>
<comment type="caution">
    <text evidence="2">The sequence shown here is derived from an EMBL/GenBank/DDBJ whole genome shotgun (WGS) entry which is preliminary data.</text>
</comment>
<evidence type="ECO:0000313" key="2">
    <source>
        <dbReference type="EMBL" id="MBS3061090.1"/>
    </source>
</evidence>
<dbReference type="EMBL" id="JAGVWC010000006">
    <property type="protein sequence ID" value="MBS3061090.1"/>
    <property type="molecule type" value="Genomic_DNA"/>
</dbReference>
<evidence type="ECO:0000256" key="1">
    <source>
        <dbReference type="SAM" id="Phobius"/>
    </source>
</evidence>
<dbReference type="Proteomes" id="UP000675968">
    <property type="component" value="Unassembled WGS sequence"/>
</dbReference>
<organism evidence="2 3">
    <name type="scientific">Candidatus Iainarchaeum sp</name>
    <dbReference type="NCBI Taxonomy" id="3101447"/>
    <lineage>
        <taxon>Archaea</taxon>
        <taxon>Candidatus Iainarchaeota</taxon>
        <taxon>Candidatus Iainarchaeia</taxon>
        <taxon>Candidatus Iainarchaeales</taxon>
        <taxon>Candidatus Iainarchaeaceae</taxon>
        <taxon>Candidatus Iainarchaeum</taxon>
    </lineage>
</organism>
<sequence>MVLEDIPNMLGEATQTPAASTAQTLLANQDPVVLIIGVVLIIATVLLLLFLKKILVNSLSGLVLWAIATFVFHVDLPFYASLIVSLVFGPAGIGTLMILRFMAIA</sequence>
<feature type="transmembrane region" description="Helical" evidence="1">
    <location>
        <begin position="78"/>
        <end position="99"/>
    </location>
</feature>
<keyword evidence="1" id="KW-0812">Transmembrane</keyword>
<gene>
    <name evidence="2" type="ORF">J4215_00745</name>
</gene>
<proteinExistence type="predicted"/>
<feature type="transmembrane region" description="Helical" evidence="1">
    <location>
        <begin position="32"/>
        <end position="49"/>
    </location>
</feature>
<accession>A0A8T4L8J4</accession>
<reference evidence="2" key="1">
    <citation type="submission" date="2021-03" db="EMBL/GenBank/DDBJ databases">
        <authorList>
            <person name="Jaffe A."/>
        </authorList>
    </citation>
    <scope>NUCLEOTIDE SEQUENCE</scope>
    <source>
        <strain evidence="2">RIFCSPLOWO2_01_FULL_AR10_48_17</strain>
    </source>
</reference>
<dbReference type="AlphaFoldDB" id="A0A8T4L8J4"/>
<name>A0A8T4L8J4_9ARCH</name>
<keyword evidence="1" id="KW-1133">Transmembrane helix</keyword>
<protein>
    <submittedName>
        <fullName evidence="2">Uncharacterized protein</fullName>
    </submittedName>
</protein>
<keyword evidence="1" id="KW-0472">Membrane</keyword>
<evidence type="ECO:0000313" key="3">
    <source>
        <dbReference type="Proteomes" id="UP000675968"/>
    </source>
</evidence>